<keyword evidence="2" id="KW-1133">Transmembrane helix</keyword>
<dbReference type="EMBL" id="OGTP01000009">
    <property type="protein sequence ID" value="SPB15796.1"/>
    <property type="molecule type" value="Genomic_DNA"/>
</dbReference>
<keyword evidence="2" id="KW-0812">Transmembrane</keyword>
<feature type="compositionally biased region" description="Basic and acidic residues" evidence="1">
    <location>
        <begin position="230"/>
        <end position="240"/>
    </location>
</feature>
<name>A0A2U3I6I9_9BURK</name>
<evidence type="ECO:0000313" key="3">
    <source>
        <dbReference type="EMBL" id="SPB15796.1"/>
    </source>
</evidence>
<feature type="region of interest" description="Disordered" evidence="1">
    <location>
        <begin position="50"/>
        <end position="267"/>
    </location>
</feature>
<gene>
    <name evidence="3" type="ORF">NOV72_03002</name>
</gene>
<dbReference type="OrthoDB" id="9036157at2"/>
<dbReference type="AlphaFoldDB" id="A0A2U3I6I9"/>
<feature type="compositionally biased region" description="Polar residues" evidence="1">
    <location>
        <begin position="146"/>
        <end position="159"/>
    </location>
</feature>
<evidence type="ECO:0000256" key="2">
    <source>
        <dbReference type="SAM" id="Phobius"/>
    </source>
</evidence>
<dbReference type="Proteomes" id="UP000238169">
    <property type="component" value="Unassembled WGS sequence"/>
</dbReference>
<proteinExistence type="predicted"/>
<organism evidence="3 4">
    <name type="scientific">Caballeronia novacaledonica</name>
    <dbReference type="NCBI Taxonomy" id="1544861"/>
    <lineage>
        <taxon>Bacteria</taxon>
        <taxon>Pseudomonadati</taxon>
        <taxon>Pseudomonadota</taxon>
        <taxon>Betaproteobacteria</taxon>
        <taxon>Burkholderiales</taxon>
        <taxon>Burkholderiaceae</taxon>
        <taxon>Caballeronia</taxon>
    </lineage>
</organism>
<accession>A0A2U3I6I9</accession>
<feature type="compositionally biased region" description="Polar residues" evidence="1">
    <location>
        <begin position="177"/>
        <end position="202"/>
    </location>
</feature>
<dbReference type="RefSeq" id="WP_106855419.1">
    <property type="nucleotide sequence ID" value="NZ_OGTP01000009.1"/>
</dbReference>
<feature type="transmembrane region" description="Helical" evidence="2">
    <location>
        <begin position="9"/>
        <end position="28"/>
    </location>
</feature>
<protein>
    <submittedName>
        <fullName evidence="3">Uncharacterized protein</fullName>
    </submittedName>
</protein>
<evidence type="ECO:0000256" key="1">
    <source>
        <dbReference type="SAM" id="MobiDB-lite"/>
    </source>
</evidence>
<reference evidence="4" key="1">
    <citation type="submission" date="2018-01" db="EMBL/GenBank/DDBJ databases">
        <authorList>
            <person name="Peeters C."/>
        </authorList>
    </citation>
    <scope>NUCLEOTIDE SEQUENCE [LARGE SCALE GENOMIC DNA]</scope>
</reference>
<evidence type="ECO:0000313" key="4">
    <source>
        <dbReference type="Proteomes" id="UP000238169"/>
    </source>
</evidence>
<keyword evidence="2" id="KW-0472">Membrane</keyword>
<keyword evidence="4" id="KW-1185">Reference proteome</keyword>
<sequence length="267" mass="27903">MMIRTSDRFIVLGLCVVGVSIIGLFALLQHREQREDVEAWSTRQQTSVVTGAIRPAAPAANIEPESVGSGQREETGAGESSSVGMSSPIVGPDAGDELDLSPRKEIPPTSAVEQRAPPSTARRVTKQTAPFDPAIKKQSGRHTESKYSAPQSSEHTASSLDLPISSGPGDAEGGQVGSQSQNSIDASSPAIENSTPLTSQAEGTARPAIESQSGPANPPPITSAQQPPKSRHDVQEELRRARMNGSLPRFGNPDPYGPGGSPSAADR</sequence>